<dbReference type="PANTHER" id="PTHR21071:SF4">
    <property type="entry name" value="UDP-N-ACETYLENOLPYRUVOYLGLUCOSAMINE REDUCTASE"/>
    <property type="match status" value="1"/>
</dbReference>
<evidence type="ECO:0000256" key="8">
    <source>
        <dbReference type="ARBA" id="ARBA00022827"/>
    </source>
</evidence>
<evidence type="ECO:0000256" key="16">
    <source>
        <dbReference type="HAMAP-Rule" id="MF_00037"/>
    </source>
</evidence>
<dbReference type="AlphaFoldDB" id="A0A9D1LL98"/>
<accession>A0A9D1LL98</accession>
<evidence type="ECO:0000259" key="17">
    <source>
        <dbReference type="PROSITE" id="PS51387"/>
    </source>
</evidence>
<dbReference type="InterPro" id="IPR016167">
    <property type="entry name" value="FAD-bd_PCMH_sub1"/>
</dbReference>
<feature type="active site" description="Proton donor" evidence="16">
    <location>
        <position position="228"/>
    </location>
</feature>
<evidence type="ECO:0000256" key="15">
    <source>
        <dbReference type="ARBA" id="ARBA00048914"/>
    </source>
</evidence>
<feature type="domain" description="FAD-binding PCMH-type" evidence="17">
    <location>
        <begin position="32"/>
        <end position="214"/>
    </location>
</feature>
<organism evidence="18 19">
    <name type="scientific">Candidatus Ventrousia excrementavium</name>
    <dbReference type="NCBI Taxonomy" id="2840961"/>
    <lineage>
        <taxon>Bacteria</taxon>
        <taxon>Bacillati</taxon>
        <taxon>Bacillota</taxon>
        <taxon>Clostridia</taxon>
        <taxon>Eubacteriales</taxon>
        <taxon>Clostridiaceae</taxon>
        <taxon>Clostridiaceae incertae sedis</taxon>
        <taxon>Candidatus Ventrousia</taxon>
    </lineage>
</organism>
<evidence type="ECO:0000256" key="5">
    <source>
        <dbReference type="ARBA" id="ARBA00022490"/>
    </source>
</evidence>
<dbReference type="EC" id="1.3.1.98" evidence="16"/>
<dbReference type="GO" id="GO:0071555">
    <property type="term" value="P:cell wall organization"/>
    <property type="evidence" value="ECO:0007669"/>
    <property type="project" value="UniProtKB-KW"/>
</dbReference>
<evidence type="ECO:0000313" key="19">
    <source>
        <dbReference type="Proteomes" id="UP000824073"/>
    </source>
</evidence>
<dbReference type="NCBIfam" id="NF010480">
    <property type="entry name" value="PRK13905.1"/>
    <property type="match status" value="1"/>
</dbReference>
<dbReference type="InterPro" id="IPR036635">
    <property type="entry name" value="MurB_C_sf"/>
</dbReference>
<dbReference type="GO" id="GO:0005829">
    <property type="term" value="C:cytosol"/>
    <property type="evidence" value="ECO:0007669"/>
    <property type="project" value="TreeGrafter"/>
</dbReference>
<keyword evidence="6 16" id="KW-0132">Cell division</keyword>
<keyword evidence="14 16" id="KW-0961">Cell wall biogenesis/degradation</keyword>
<evidence type="ECO:0000256" key="9">
    <source>
        <dbReference type="ARBA" id="ARBA00022857"/>
    </source>
</evidence>
<dbReference type="Pfam" id="PF02873">
    <property type="entry name" value="MurB_C"/>
    <property type="match status" value="1"/>
</dbReference>
<evidence type="ECO:0000256" key="12">
    <source>
        <dbReference type="ARBA" id="ARBA00023002"/>
    </source>
</evidence>
<protein>
    <recommendedName>
        <fullName evidence="16">UDP-N-acetylenolpyruvoylglucosamine reductase</fullName>
        <ecNumber evidence="16">1.3.1.98</ecNumber>
    </recommendedName>
    <alternativeName>
        <fullName evidence="16">UDP-N-acetylmuramate dehydrogenase</fullName>
    </alternativeName>
</protein>
<dbReference type="GO" id="GO:0008762">
    <property type="term" value="F:UDP-N-acetylmuramate dehydrogenase activity"/>
    <property type="evidence" value="ECO:0007669"/>
    <property type="project" value="UniProtKB-UniRule"/>
</dbReference>
<dbReference type="InterPro" id="IPR006094">
    <property type="entry name" value="Oxid_FAD_bind_N"/>
</dbReference>
<evidence type="ECO:0000256" key="14">
    <source>
        <dbReference type="ARBA" id="ARBA00023316"/>
    </source>
</evidence>
<dbReference type="PROSITE" id="PS51387">
    <property type="entry name" value="FAD_PCMH"/>
    <property type="match status" value="1"/>
</dbReference>
<evidence type="ECO:0000256" key="4">
    <source>
        <dbReference type="ARBA" id="ARBA00004752"/>
    </source>
</evidence>
<comment type="function">
    <text evidence="2 16">Cell wall formation.</text>
</comment>
<keyword evidence="7 16" id="KW-0285">Flavoprotein</keyword>
<dbReference type="SUPFAM" id="SSF56194">
    <property type="entry name" value="Uridine diphospho-N-Acetylenolpyruvylglucosamine reductase, MurB, C-terminal domain"/>
    <property type="match status" value="1"/>
</dbReference>
<comment type="pathway">
    <text evidence="4 16">Cell wall biogenesis; peptidoglycan biosynthesis.</text>
</comment>
<evidence type="ECO:0000256" key="1">
    <source>
        <dbReference type="ARBA" id="ARBA00001974"/>
    </source>
</evidence>
<evidence type="ECO:0000256" key="2">
    <source>
        <dbReference type="ARBA" id="ARBA00003921"/>
    </source>
</evidence>
<dbReference type="InterPro" id="IPR011601">
    <property type="entry name" value="MurB_C"/>
</dbReference>
<keyword evidence="13 16" id="KW-0131">Cell cycle</keyword>
<comment type="subcellular location">
    <subcellularLocation>
        <location evidence="3 16">Cytoplasm</location>
    </subcellularLocation>
</comment>
<keyword evidence="8 16" id="KW-0274">FAD</keyword>
<feature type="active site" evidence="16">
    <location>
        <position position="177"/>
    </location>
</feature>
<reference evidence="18" key="2">
    <citation type="journal article" date="2021" name="PeerJ">
        <title>Extensive microbial diversity within the chicken gut microbiome revealed by metagenomics and culture.</title>
        <authorList>
            <person name="Gilroy R."/>
            <person name="Ravi A."/>
            <person name="Getino M."/>
            <person name="Pursley I."/>
            <person name="Horton D.L."/>
            <person name="Alikhan N.F."/>
            <person name="Baker D."/>
            <person name="Gharbi K."/>
            <person name="Hall N."/>
            <person name="Watson M."/>
            <person name="Adriaenssens E.M."/>
            <person name="Foster-Nyarko E."/>
            <person name="Jarju S."/>
            <person name="Secka A."/>
            <person name="Antonio M."/>
            <person name="Oren A."/>
            <person name="Chaudhuri R.R."/>
            <person name="La Ragione R."/>
            <person name="Hildebrand F."/>
            <person name="Pallen M.J."/>
        </authorList>
    </citation>
    <scope>NUCLEOTIDE SEQUENCE</scope>
    <source>
        <strain evidence="18">CHK191-8634</strain>
    </source>
</reference>
<name>A0A9D1LL98_9CLOT</name>
<dbReference type="GO" id="GO:0051301">
    <property type="term" value="P:cell division"/>
    <property type="evidence" value="ECO:0007669"/>
    <property type="project" value="UniProtKB-KW"/>
</dbReference>
<gene>
    <name evidence="16 18" type="primary">murB</name>
    <name evidence="18" type="ORF">IAB67_01135</name>
</gene>
<feature type="active site" evidence="16">
    <location>
        <position position="298"/>
    </location>
</feature>
<dbReference type="Pfam" id="PF01565">
    <property type="entry name" value="FAD_binding_4"/>
    <property type="match status" value="1"/>
</dbReference>
<keyword evidence="9 16" id="KW-0521">NADP</keyword>
<dbReference type="SUPFAM" id="SSF56176">
    <property type="entry name" value="FAD-binding/transporter-associated domain-like"/>
    <property type="match status" value="1"/>
</dbReference>
<dbReference type="NCBIfam" id="TIGR00179">
    <property type="entry name" value="murB"/>
    <property type="match status" value="1"/>
</dbReference>
<evidence type="ECO:0000256" key="7">
    <source>
        <dbReference type="ARBA" id="ARBA00022630"/>
    </source>
</evidence>
<dbReference type="GO" id="GO:0009252">
    <property type="term" value="P:peptidoglycan biosynthetic process"/>
    <property type="evidence" value="ECO:0007669"/>
    <property type="project" value="UniProtKB-UniRule"/>
</dbReference>
<dbReference type="PANTHER" id="PTHR21071">
    <property type="entry name" value="UDP-N-ACETYLENOLPYRUVOYLGLUCOSAMINE REDUCTASE"/>
    <property type="match status" value="1"/>
</dbReference>
<dbReference type="GO" id="GO:0008360">
    <property type="term" value="P:regulation of cell shape"/>
    <property type="evidence" value="ECO:0007669"/>
    <property type="project" value="UniProtKB-KW"/>
</dbReference>
<dbReference type="Gene3D" id="3.30.43.10">
    <property type="entry name" value="Uridine Diphospho-n-acetylenolpyruvylglucosamine Reductase, domain 2"/>
    <property type="match status" value="1"/>
</dbReference>
<evidence type="ECO:0000256" key="11">
    <source>
        <dbReference type="ARBA" id="ARBA00022984"/>
    </source>
</evidence>
<dbReference type="Proteomes" id="UP000824073">
    <property type="component" value="Unassembled WGS sequence"/>
</dbReference>
<sequence>MDRGASLLQAYCRENHIELREHEPLHSHTTFKIGGPADWFALPDTVEKLRGLLAFAREQGVKTAVIGMGSNLLVSDQGFRGLVVSTVRLDGCRQLGETVLEAGCGLRLSQLASRAAGLGLAGLEFTQGIPGSVGGAVVMNAGAYDGEMAFVVQCSQVLTPQGEVCELTLPQHAFGYRTSRMKETPGMVVLSTTFALKAGNRADIEAKMADFAARRRDKQPLSLPSAGSAYKRPEGHFAGQLIEQCGLKGFQIGGARVSDKHAGFIVNMGGATSADVLRLMEHIEKTVLDRTGVRLEREVRILA</sequence>
<keyword evidence="10 16" id="KW-0133">Cell shape</keyword>
<dbReference type="Gene3D" id="3.90.78.10">
    <property type="entry name" value="UDP-N-acetylenolpyruvoylglucosamine reductase, C-terminal domain"/>
    <property type="match status" value="1"/>
</dbReference>
<evidence type="ECO:0000256" key="13">
    <source>
        <dbReference type="ARBA" id="ARBA00023306"/>
    </source>
</evidence>
<comment type="similarity">
    <text evidence="16">Belongs to the MurB family.</text>
</comment>
<dbReference type="InterPro" id="IPR036318">
    <property type="entry name" value="FAD-bd_PCMH-like_sf"/>
</dbReference>
<dbReference type="Gene3D" id="3.30.465.10">
    <property type="match status" value="1"/>
</dbReference>
<reference evidence="18" key="1">
    <citation type="submission" date="2020-10" db="EMBL/GenBank/DDBJ databases">
        <authorList>
            <person name="Gilroy R."/>
        </authorList>
    </citation>
    <scope>NUCLEOTIDE SEQUENCE</scope>
    <source>
        <strain evidence="18">CHK191-8634</strain>
    </source>
</reference>
<evidence type="ECO:0000256" key="6">
    <source>
        <dbReference type="ARBA" id="ARBA00022618"/>
    </source>
</evidence>
<comment type="caution">
    <text evidence="18">The sequence shown here is derived from an EMBL/GenBank/DDBJ whole genome shotgun (WGS) entry which is preliminary data.</text>
</comment>
<comment type="catalytic activity">
    <reaction evidence="15 16">
        <text>UDP-N-acetyl-alpha-D-muramate + NADP(+) = UDP-N-acetyl-3-O-(1-carboxyvinyl)-alpha-D-glucosamine + NADPH + H(+)</text>
        <dbReference type="Rhea" id="RHEA:12248"/>
        <dbReference type="ChEBI" id="CHEBI:15378"/>
        <dbReference type="ChEBI" id="CHEBI:57783"/>
        <dbReference type="ChEBI" id="CHEBI:58349"/>
        <dbReference type="ChEBI" id="CHEBI:68483"/>
        <dbReference type="ChEBI" id="CHEBI:70757"/>
        <dbReference type="EC" id="1.3.1.98"/>
    </reaction>
</comment>
<keyword evidence="12 16" id="KW-0560">Oxidoreductase</keyword>
<comment type="cofactor">
    <cofactor evidence="1 16">
        <name>FAD</name>
        <dbReference type="ChEBI" id="CHEBI:57692"/>
    </cofactor>
</comment>
<dbReference type="InterPro" id="IPR016169">
    <property type="entry name" value="FAD-bd_PCMH_sub2"/>
</dbReference>
<proteinExistence type="inferred from homology"/>
<dbReference type="InterPro" id="IPR016166">
    <property type="entry name" value="FAD-bd_PCMH"/>
</dbReference>
<keyword evidence="11 16" id="KW-0573">Peptidoglycan synthesis</keyword>
<evidence type="ECO:0000256" key="3">
    <source>
        <dbReference type="ARBA" id="ARBA00004496"/>
    </source>
</evidence>
<dbReference type="InterPro" id="IPR003170">
    <property type="entry name" value="MurB"/>
</dbReference>
<evidence type="ECO:0000256" key="10">
    <source>
        <dbReference type="ARBA" id="ARBA00022960"/>
    </source>
</evidence>
<dbReference type="EMBL" id="DVMR01000013">
    <property type="protein sequence ID" value="HIU42882.1"/>
    <property type="molecule type" value="Genomic_DNA"/>
</dbReference>
<dbReference type="HAMAP" id="MF_00037">
    <property type="entry name" value="MurB"/>
    <property type="match status" value="1"/>
</dbReference>
<dbReference type="GO" id="GO:0071949">
    <property type="term" value="F:FAD binding"/>
    <property type="evidence" value="ECO:0007669"/>
    <property type="project" value="InterPro"/>
</dbReference>
<evidence type="ECO:0000313" key="18">
    <source>
        <dbReference type="EMBL" id="HIU42882.1"/>
    </source>
</evidence>
<keyword evidence="5 16" id="KW-0963">Cytoplasm</keyword>